<organism evidence="2 3">
    <name type="scientific">Colletotrichum orchidophilum</name>
    <dbReference type="NCBI Taxonomy" id="1209926"/>
    <lineage>
        <taxon>Eukaryota</taxon>
        <taxon>Fungi</taxon>
        <taxon>Dikarya</taxon>
        <taxon>Ascomycota</taxon>
        <taxon>Pezizomycotina</taxon>
        <taxon>Sordariomycetes</taxon>
        <taxon>Hypocreomycetidae</taxon>
        <taxon>Glomerellales</taxon>
        <taxon>Glomerellaceae</taxon>
        <taxon>Colletotrichum</taxon>
    </lineage>
</organism>
<feature type="chain" id="PRO_5009602275" evidence="1">
    <location>
        <begin position="18"/>
        <end position="98"/>
    </location>
</feature>
<evidence type="ECO:0000313" key="2">
    <source>
        <dbReference type="EMBL" id="OHE94173.1"/>
    </source>
</evidence>
<proteinExistence type="predicted"/>
<sequence length="98" mass="10794">MGFLSSNIAALSSLAVAEIASVPPSAHDLSARQESGITTVKFLIRAVSEHRFMNAHLWNRDPIGSSALYHATGGENKIIFMKKLDKGALRWWQRSTLD</sequence>
<dbReference type="GeneID" id="34563649"/>
<feature type="signal peptide" evidence="1">
    <location>
        <begin position="1"/>
        <end position="17"/>
    </location>
</feature>
<evidence type="ECO:0000256" key="1">
    <source>
        <dbReference type="SAM" id="SignalP"/>
    </source>
</evidence>
<keyword evidence="1" id="KW-0732">Signal</keyword>
<protein>
    <submittedName>
        <fullName evidence="2">Uncharacterized protein</fullName>
    </submittedName>
</protein>
<accession>A0A1G4AYL8</accession>
<dbReference type="Proteomes" id="UP000176998">
    <property type="component" value="Unassembled WGS sequence"/>
</dbReference>
<gene>
    <name evidence="2" type="ORF">CORC01_10511</name>
</gene>
<reference evidence="2 3" key="1">
    <citation type="submission" date="2016-09" db="EMBL/GenBank/DDBJ databases">
        <authorList>
            <person name="Capua I."/>
            <person name="De Benedictis P."/>
            <person name="Joannis T."/>
            <person name="Lombin L.H."/>
            <person name="Cattoli G."/>
        </authorList>
    </citation>
    <scope>NUCLEOTIDE SEQUENCE [LARGE SCALE GENOMIC DNA]</scope>
    <source>
        <strain evidence="2 3">IMI 309357</strain>
    </source>
</reference>
<dbReference type="RefSeq" id="XP_022471336.1">
    <property type="nucleotide sequence ID" value="XM_022622139.1"/>
</dbReference>
<keyword evidence="3" id="KW-1185">Reference proteome</keyword>
<name>A0A1G4AYL8_9PEZI</name>
<comment type="caution">
    <text evidence="2">The sequence shown here is derived from an EMBL/GenBank/DDBJ whole genome shotgun (WGS) entry which is preliminary data.</text>
</comment>
<dbReference type="AlphaFoldDB" id="A0A1G4AYL8"/>
<evidence type="ECO:0000313" key="3">
    <source>
        <dbReference type="Proteomes" id="UP000176998"/>
    </source>
</evidence>
<dbReference type="EMBL" id="MJBS01000105">
    <property type="protein sequence ID" value="OHE94173.1"/>
    <property type="molecule type" value="Genomic_DNA"/>
</dbReference>